<keyword evidence="5" id="KW-0687">Ribonucleoprotein</keyword>
<dbReference type="Pfam" id="PF05047">
    <property type="entry name" value="L51_S25_CI-B8"/>
    <property type="match status" value="1"/>
</dbReference>
<keyword evidence="9" id="KW-1185">Reference proteome</keyword>
<dbReference type="InterPro" id="IPR039927">
    <property type="entry name" value="Ribosomal_mL43"/>
</dbReference>
<evidence type="ECO:0000256" key="5">
    <source>
        <dbReference type="ARBA" id="ARBA00023274"/>
    </source>
</evidence>
<evidence type="ECO:0000313" key="9">
    <source>
        <dbReference type="Proteomes" id="UP001497383"/>
    </source>
</evidence>
<sequence>MPVKAIPKVSIARNGVGAYVHPCNKLTLQYCNWGGSSTGLRRLLTSGRLNTLAASKPQTVFEILKRSGHPKLIFHYNNQDRTVTEVEIKNLKEHEILAKIDEYIQRTGNELFKCNHKVISQNDSVRGVWSPMHEPKGHRYSI</sequence>
<name>A0ABP0ZGA9_9ASCO</name>
<dbReference type="Proteomes" id="UP001497383">
    <property type="component" value="Chromosome 2"/>
</dbReference>
<evidence type="ECO:0000256" key="4">
    <source>
        <dbReference type="ARBA" id="ARBA00023128"/>
    </source>
</evidence>
<evidence type="ECO:0000256" key="2">
    <source>
        <dbReference type="ARBA" id="ARBA00006073"/>
    </source>
</evidence>
<dbReference type="Gene3D" id="3.40.30.10">
    <property type="entry name" value="Glutaredoxin"/>
    <property type="match status" value="1"/>
</dbReference>
<proteinExistence type="inferred from homology"/>
<dbReference type="GeneID" id="92206631"/>
<dbReference type="InterPro" id="IPR036249">
    <property type="entry name" value="Thioredoxin-like_sf"/>
</dbReference>
<evidence type="ECO:0000313" key="8">
    <source>
        <dbReference type="EMBL" id="CAK9436917.1"/>
    </source>
</evidence>
<keyword evidence="3" id="KW-0689">Ribosomal protein</keyword>
<evidence type="ECO:0000256" key="1">
    <source>
        <dbReference type="ARBA" id="ARBA00004173"/>
    </source>
</evidence>
<organism evidence="8 9">
    <name type="scientific">Lodderomyces beijingensis</name>
    <dbReference type="NCBI Taxonomy" id="1775926"/>
    <lineage>
        <taxon>Eukaryota</taxon>
        <taxon>Fungi</taxon>
        <taxon>Dikarya</taxon>
        <taxon>Ascomycota</taxon>
        <taxon>Saccharomycotina</taxon>
        <taxon>Pichiomycetes</taxon>
        <taxon>Debaryomycetaceae</taxon>
        <taxon>Candida/Lodderomyces clade</taxon>
        <taxon>Lodderomyces</taxon>
    </lineage>
</organism>
<accession>A0ABP0ZGA9</accession>
<dbReference type="InterPro" id="IPR007741">
    <property type="entry name" value="Ribosomal_mL43/mS25/NADH_DH"/>
</dbReference>
<dbReference type="SUPFAM" id="SSF52833">
    <property type="entry name" value="Thioredoxin-like"/>
    <property type="match status" value="1"/>
</dbReference>
<protein>
    <recommendedName>
        <fullName evidence="6">Large ribosomal subunit protein mL43</fullName>
    </recommendedName>
</protein>
<dbReference type="EMBL" id="OZ022406">
    <property type="protein sequence ID" value="CAK9436917.1"/>
    <property type="molecule type" value="Genomic_DNA"/>
</dbReference>
<comment type="similarity">
    <text evidence="2">Belongs to the mitochondrion-specific ribosomal protein mL43 family.</text>
</comment>
<feature type="domain" description="Ribosomal protein/NADH dehydrogenase" evidence="7">
    <location>
        <begin position="32"/>
        <end position="107"/>
    </location>
</feature>
<comment type="subcellular location">
    <subcellularLocation>
        <location evidence="1">Mitochondrion</location>
    </subcellularLocation>
</comment>
<dbReference type="RefSeq" id="XP_066828373.1">
    <property type="nucleotide sequence ID" value="XM_066971323.1"/>
</dbReference>
<keyword evidence="4" id="KW-0496">Mitochondrion</keyword>
<evidence type="ECO:0000259" key="7">
    <source>
        <dbReference type="SMART" id="SM00916"/>
    </source>
</evidence>
<evidence type="ECO:0000256" key="3">
    <source>
        <dbReference type="ARBA" id="ARBA00022980"/>
    </source>
</evidence>
<dbReference type="PANTHER" id="PTHR21396">
    <property type="entry name" value="39S RIBOSOMAL PROTEIN L43"/>
    <property type="match status" value="1"/>
</dbReference>
<dbReference type="SMART" id="SM00916">
    <property type="entry name" value="L51_S25_CI-B8"/>
    <property type="match status" value="1"/>
</dbReference>
<dbReference type="PANTHER" id="PTHR21396:SF2">
    <property type="entry name" value="LARGE RIBOSOMAL SUBUNIT PROTEIN ML43"/>
    <property type="match status" value="1"/>
</dbReference>
<evidence type="ECO:0000256" key="6">
    <source>
        <dbReference type="ARBA" id="ARBA00035188"/>
    </source>
</evidence>
<gene>
    <name evidence="8" type="ORF">LODBEIA_P14350</name>
</gene>
<reference evidence="8 9" key="1">
    <citation type="submission" date="2024-03" db="EMBL/GenBank/DDBJ databases">
        <authorList>
            <person name="Brejova B."/>
        </authorList>
    </citation>
    <scope>NUCLEOTIDE SEQUENCE [LARGE SCALE GENOMIC DNA]</scope>
    <source>
        <strain evidence="8 9">CBS 14171</strain>
    </source>
</reference>